<accession>A0A3G2KA20</accession>
<proteinExistence type="predicted"/>
<organism evidence="1 2">
    <name type="scientific">Arthrobacter phage Auxilium</name>
    <dbReference type="NCBI Taxonomy" id="2419948"/>
    <lineage>
        <taxon>Viruses</taxon>
        <taxon>Duplodnaviria</taxon>
        <taxon>Heunggongvirae</taxon>
        <taxon>Uroviricota</taxon>
        <taxon>Caudoviricetes</taxon>
        <taxon>Richievirus</taxon>
        <taxon>Richievirus auxilium</taxon>
    </lineage>
</organism>
<gene>
    <name evidence="1" type="primary">69</name>
    <name evidence="1" type="ORF">PBI_AUXILIUM_69</name>
</gene>
<dbReference type="EMBL" id="MH834598">
    <property type="protein sequence ID" value="AYN55845.1"/>
    <property type="molecule type" value="Genomic_DNA"/>
</dbReference>
<reference evidence="1 2" key="1">
    <citation type="submission" date="2018-09" db="EMBL/GenBank/DDBJ databases">
        <authorList>
            <person name="Rimple P.A."/>
            <person name="Stoner T.H."/>
            <person name="Garlena R.A."/>
            <person name="Russell D.A."/>
            <person name="Pope W.H."/>
            <person name="Jacobs-Sera D."/>
            <person name="Hatfull G.F."/>
        </authorList>
    </citation>
    <scope>NUCLEOTIDE SEQUENCE [LARGE SCALE GENOMIC DNA]</scope>
</reference>
<dbReference type="KEGG" id="vg:77931757"/>
<sequence length="137" mass="14765">MKDALKILAVVLLVLIAISLISWAGWAVSVATSGPKGQGDAIKQKNSAENWTAQQAKFERLYAGIQSADEKTELANARLAANPKDLTLQQTAAGVQSGCISLVSEYNSKSREFLAEDFKAADLPHEIDRTDPAFDCK</sequence>
<dbReference type="GeneID" id="77931757"/>
<name>A0A3G2KA20_9CAUD</name>
<keyword evidence="2" id="KW-1185">Reference proteome</keyword>
<protein>
    <submittedName>
        <fullName evidence="1">Uncharacterized protein</fullName>
    </submittedName>
</protein>
<dbReference type="Proteomes" id="UP000266910">
    <property type="component" value="Genome"/>
</dbReference>
<evidence type="ECO:0000313" key="1">
    <source>
        <dbReference type="EMBL" id="AYN55845.1"/>
    </source>
</evidence>
<evidence type="ECO:0000313" key="2">
    <source>
        <dbReference type="Proteomes" id="UP000266910"/>
    </source>
</evidence>
<dbReference type="RefSeq" id="YP_010655888.1">
    <property type="nucleotide sequence ID" value="NC_070832.1"/>
</dbReference>